<keyword evidence="2 5" id="KW-0812">Transmembrane</keyword>
<reference evidence="6 7" key="1">
    <citation type="submission" date="2017-10" db="EMBL/GenBank/DDBJ databases">
        <title>Comparative genomics in systemic dimorphic fungi from Ajellomycetaceae.</title>
        <authorList>
            <person name="Munoz J.F."/>
            <person name="Mcewen J.G."/>
            <person name="Clay O.K."/>
            <person name="Cuomo C.A."/>
        </authorList>
    </citation>
    <scope>NUCLEOTIDE SEQUENCE [LARGE SCALE GENOMIC DNA]</scope>
    <source>
        <strain evidence="6 7">UAMH7299</strain>
    </source>
</reference>
<dbReference type="PROSITE" id="PS51257">
    <property type="entry name" value="PROKAR_LIPOPROTEIN"/>
    <property type="match status" value="1"/>
</dbReference>
<keyword evidence="7" id="KW-1185">Reference proteome</keyword>
<feature type="transmembrane region" description="Helical" evidence="5">
    <location>
        <begin position="73"/>
        <end position="91"/>
    </location>
</feature>
<keyword evidence="4 5" id="KW-0472">Membrane</keyword>
<gene>
    <name evidence="6" type="ORF">AJ80_01990</name>
</gene>
<evidence type="ECO:0000256" key="1">
    <source>
        <dbReference type="ARBA" id="ARBA00004141"/>
    </source>
</evidence>
<evidence type="ECO:0000256" key="3">
    <source>
        <dbReference type="ARBA" id="ARBA00022989"/>
    </source>
</evidence>
<evidence type="ECO:0008006" key="8">
    <source>
        <dbReference type="Google" id="ProtNLM"/>
    </source>
</evidence>
<evidence type="ECO:0000313" key="7">
    <source>
        <dbReference type="Proteomes" id="UP000224634"/>
    </source>
</evidence>
<keyword evidence="3 5" id="KW-1133">Transmembrane helix</keyword>
<dbReference type="GO" id="GO:0055085">
    <property type="term" value="P:transmembrane transport"/>
    <property type="evidence" value="ECO:0007669"/>
    <property type="project" value="InterPro"/>
</dbReference>
<feature type="transmembrane region" description="Helical" evidence="5">
    <location>
        <begin position="47"/>
        <end position="67"/>
    </location>
</feature>
<evidence type="ECO:0000256" key="2">
    <source>
        <dbReference type="ARBA" id="ARBA00022692"/>
    </source>
</evidence>
<dbReference type="AlphaFoldDB" id="A0A2B7YSQ7"/>
<dbReference type="EMBL" id="PDNA01000018">
    <property type="protein sequence ID" value="PGH23928.1"/>
    <property type="molecule type" value="Genomic_DNA"/>
</dbReference>
<dbReference type="PANTHER" id="PTHR31794">
    <property type="entry name" value="AUXIN EFFLUX TRANSPORTER FAMILY PROTEIN (EUROFUNG)"/>
    <property type="match status" value="1"/>
</dbReference>
<evidence type="ECO:0000313" key="6">
    <source>
        <dbReference type="EMBL" id="PGH23928.1"/>
    </source>
</evidence>
<feature type="transmembrane region" description="Helical" evidence="5">
    <location>
        <begin position="390"/>
        <end position="413"/>
    </location>
</feature>
<dbReference type="GO" id="GO:0005783">
    <property type="term" value="C:endoplasmic reticulum"/>
    <property type="evidence" value="ECO:0007669"/>
    <property type="project" value="TreeGrafter"/>
</dbReference>
<name>A0A2B7YSQ7_POLH7</name>
<evidence type="ECO:0000256" key="5">
    <source>
        <dbReference type="SAM" id="Phobius"/>
    </source>
</evidence>
<dbReference type="STRING" id="1447883.A0A2B7YSQ7"/>
<comment type="subcellular location">
    <subcellularLocation>
        <location evidence="1">Membrane</location>
        <topology evidence="1">Multi-pass membrane protein</topology>
    </subcellularLocation>
</comment>
<dbReference type="GO" id="GO:0016020">
    <property type="term" value="C:membrane"/>
    <property type="evidence" value="ECO:0007669"/>
    <property type="project" value="UniProtKB-SubCell"/>
</dbReference>
<comment type="caution">
    <text evidence="6">The sequence shown here is derived from an EMBL/GenBank/DDBJ whole genome shotgun (WGS) entry which is preliminary data.</text>
</comment>
<feature type="transmembrane region" description="Helical" evidence="5">
    <location>
        <begin position="6"/>
        <end position="26"/>
    </location>
</feature>
<accession>A0A2B7YSQ7</accession>
<dbReference type="Pfam" id="PF03547">
    <property type="entry name" value="Mem_trans"/>
    <property type="match status" value="1"/>
</dbReference>
<dbReference type="InterPro" id="IPR004776">
    <property type="entry name" value="Mem_transp_PIN-like"/>
</dbReference>
<dbReference type="OrthoDB" id="191139at2759"/>
<feature type="transmembrane region" description="Helical" evidence="5">
    <location>
        <begin position="360"/>
        <end position="378"/>
    </location>
</feature>
<dbReference type="PANTHER" id="PTHR31794:SF4">
    <property type="entry name" value="AUXIN EFFLUX TRANSPORTER FAMILY PROTEIN (EUROFUNG)"/>
    <property type="match status" value="1"/>
</dbReference>
<sequence length="460" mass="49589">MPAKELITSFLGALQACVSVLLTLCYGVIARRSGLVRDSSIRDMSALCVKVFFPALMVVNIGAQLRVEKVGNYAPVVVWSILTVFVSFLLGETVRKLLRLPPWVTPSCIFNNTTSLPLLLVQSLQSAGSLDVLVPSGETVSDAVERAQSYLLVCAVINKIIAYGLGPYLLQKKDYSNDEEQQQDAAFNGTTTVNVTQSESTDSIRSVDEVTTLLPHPVAHASRWTDSHLHSLSHTLTSHLPHKFKEEIRSSSFDSPVVKDALLGVCIGGLIGLVSPLHKAFFLPADQGGVFSAWLTSSVRNLGGLFTSLQMFTVGCRLGVSFERMKLSTSRDNNGENGNGNVNAEVEVGRLGVNAAMAVFMVRFVLWPAVSISTIYFLSSRTSLLGSDPILWFTMMLMPTGPPSLLICGLAELAKVNEAERMATVKALTTMYALSPTISFTITGALKASSVAAKGRRGQP</sequence>
<protein>
    <recommendedName>
        <fullName evidence="8">Auxin efflux carrier</fullName>
    </recommendedName>
</protein>
<proteinExistence type="predicted"/>
<organism evidence="6 7">
    <name type="scientific">Polytolypa hystricis (strain UAMH7299)</name>
    <dbReference type="NCBI Taxonomy" id="1447883"/>
    <lineage>
        <taxon>Eukaryota</taxon>
        <taxon>Fungi</taxon>
        <taxon>Dikarya</taxon>
        <taxon>Ascomycota</taxon>
        <taxon>Pezizomycotina</taxon>
        <taxon>Eurotiomycetes</taxon>
        <taxon>Eurotiomycetidae</taxon>
        <taxon>Onygenales</taxon>
        <taxon>Onygenales incertae sedis</taxon>
        <taxon>Polytolypa</taxon>
    </lineage>
</organism>
<dbReference type="Proteomes" id="UP000224634">
    <property type="component" value="Unassembled WGS sequence"/>
</dbReference>
<evidence type="ECO:0000256" key="4">
    <source>
        <dbReference type="ARBA" id="ARBA00023136"/>
    </source>
</evidence>